<evidence type="ECO:0000313" key="1">
    <source>
        <dbReference type="EMBL" id="TCL64864.1"/>
    </source>
</evidence>
<accession>A0A4R1RFW1</accession>
<comment type="caution">
    <text evidence="1">The sequence shown here is derived from an EMBL/GenBank/DDBJ whole genome shotgun (WGS) entry which is preliminary data.</text>
</comment>
<dbReference type="EMBL" id="SLUP01000006">
    <property type="protein sequence ID" value="TCL64864.1"/>
    <property type="molecule type" value="Genomic_DNA"/>
</dbReference>
<name>A0A4R1RFW1_9FLAO</name>
<dbReference type="InterPro" id="IPR038396">
    <property type="entry name" value="SpoIIAA-like_sf"/>
</dbReference>
<dbReference type="AlphaFoldDB" id="A0A4R1RFW1"/>
<gene>
    <name evidence="1" type="ORF">EV196_10652</name>
</gene>
<proteinExistence type="predicted"/>
<dbReference type="InterPro" id="IPR036513">
    <property type="entry name" value="STAS_dom_sf"/>
</dbReference>
<dbReference type="SUPFAM" id="SSF52091">
    <property type="entry name" value="SpoIIaa-like"/>
    <property type="match status" value="2"/>
</dbReference>
<keyword evidence="2" id="KW-1185">Reference proteome</keyword>
<evidence type="ECO:0000313" key="2">
    <source>
        <dbReference type="Proteomes" id="UP000295455"/>
    </source>
</evidence>
<sequence length="253" mass="29025">MINLNKIEGTDIYEFSIDGEIDKEGIENIYKLFQLKSKNSEKIKLLGKIHDIDGFESFKAFGETFKMKAAAITSIDKYAVLSNRHWMETLMPIANFVTPGIPIKYFDLDEREEAITWLKKGKERSVSEADYLSKMNIQKIKDTNIFKFTVDGKIDEGGMTALYNILKDKSQQCKINLLGYYKDFDGFESFKAFSEGVKVDMASFGNLEKFAIVTDKKWVKMMAEFESKVLPGITLKGFSENEEAEAIQWLKEK</sequence>
<dbReference type="InterPro" id="IPR021866">
    <property type="entry name" value="SpoIIAA-like"/>
</dbReference>
<organism evidence="1 2">
    <name type="scientific">Mariniflexile fucanivorans</name>
    <dbReference type="NCBI Taxonomy" id="264023"/>
    <lineage>
        <taxon>Bacteria</taxon>
        <taxon>Pseudomonadati</taxon>
        <taxon>Bacteroidota</taxon>
        <taxon>Flavobacteriia</taxon>
        <taxon>Flavobacteriales</taxon>
        <taxon>Flavobacteriaceae</taxon>
        <taxon>Mariniflexile</taxon>
    </lineage>
</organism>
<protein>
    <submittedName>
        <fullName evidence="1">SpoIIAA-like protein</fullName>
    </submittedName>
</protein>
<dbReference type="Proteomes" id="UP000295455">
    <property type="component" value="Unassembled WGS sequence"/>
</dbReference>
<dbReference type="Pfam" id="PF11964">
    <property type="entry name" value="SpoIIAA-like"/>
    <property type="match status" value="2"/>
</dbReference>
<dbReference type="OrthoDB" id="1447828at2"/>
<dbReference type="RefSeq" id="WP_132218146.1">
    <property type="nucleotide sequence ID" value="NZ_OX156936.1"/>
</dbReference>
<reference evidence="1 2" key="1">
    <citation type="submission" date="2019-03" db="EMBL/GenBank/DDBJ databases">
        <title>Genomic Encyclopedia of Type Strains, Phase IV (KMG-IV): sequencing the most valuable type-strain genomes for metagenomic binning, comparative biology and taxonomic classification.</title>
        <authorList>
            <person name="Goeker M."/>
        </authorList>
    </citation>
    <scope>NUCLEOTIDE SEQUENCE [LARGE SCALE GENOMIC DNA]</scope>
    <source>
        <strain evidence="1 2">DSM 18792</strain>
    </source>
</reference>
<dbReference type="Gene3D" id="3.40.50.10600">
    <property type="entry name" value="SpoIIaa-like domains"/>
    <property type="match status" value="2"/>
</dbReference>